<reference evidence="1 2" key="1">
    <citation type="submission" date="2018-02" db="EMBL/GenBank/DDBJ databases">
        <title>8 Nocardia nova and 1 Nocardia cyriacigeorgica strain used for evolution to TMP-SMX.</title>
        <authorList>
            <person name="Mehta H."/>
            <person name="Weng J."/>
            <person name="Shamoo Y."/>
        </authorList>
    </citation>
    <scope>NUCLEOTIDE SEQUENCE [LARGE SCALE GENOMIC DNA]</scope>
    <source>
        <strain evidence="1 2">BAA2227</strain>
    </source>
</reference>
<dbReference type="AlphaFoldDB" id="A0A2S6A049"/>
<dbReference type="EMBL" id="PSZD01000020">
    <property type="protein sequence ID" value="PPJ24339.1"/>
    <property type="molecule type" value="Genomic_DNA"/>
</dbReference>
<organism evidence="1 2">
    <name type="scientific">Nocardia nova</name>
    <dbReference type="NCBI Taxonomy" id="37330"/>
    <lineage>
        <taxon>Bacteria</taxon>
        <taxon>Bacillati</taxon>
        <taxon>Actinomycetota</taxon>
        <taxon>Actinomycetes</taxon>
        <taxon>Mycobacteriales</taxon>
        <taxon>Nocardiaceae</taxon>
        <taxon>Nocardia</taxon>
    </lineage>
</organism>
<sequence>MERNKSTPRNPLEIVDPTAQRGEVTFVDWLPPAVAHQTPETGAADTALRRLPGHRAVVQLAGSPFRFEVRVVEEPGLPPRVVDLRVYSPPGFGDVAITNADLKSIPLARIAAAAGSGVLTSLHDDMDAIPDRLATPEKHTEAAKAGHKTMRGRGRPRKLTDEFLHQIADFAREGHRLGQPIPQYVAACVEPEPRNQARPDTVRWWLAKAREKKILMRGELAGKWKPRPERRVYTADA</sequence>
<name>A0A2S6A049_9NOCA</name>
<proteinExistence type="predicted"/>
<comment type="caution">
    <text evidence="1">The sequence shown here is derived from an EMBL/GenBank/DDBJ whole genome shotgun (WGS) entry which is preliminary data.</text>
</comment>
<gene>
    <name evidence="1" type="ORF">C5F51_26560</name>
</gene>
<evidence type="ECO:0000313" key="1">
    <source>
        <dbReference type="EMBL" id="PPJ24339.1"/>
    </source>
</evidence>
<accession>A0A2S6A049</accession>
<protein>
    <submittedName>
        <fullName evidence="1">Uncharacterized protein</fullName>
    </submittedName>
</protein>
<dbReference type="Proteomes" id="UP000238356">
    <property type="component" value="Unassembled WGS sequence"/>
</dbReference>
<keyword evidence="2" id="KW-1185">Reference proteome</keyword>
<evidence type="ECO:0000313" key="2">
    <source>
        <dbReference type="Proteomes" id="UP000238356"/>
    </source>
</evidence>